<reference evidence="1 2" key="1">
    <citation type="submission" date="2021-12" db="EMBL/GenBank/DDBJ databases">
        <title>Genome sequencing of bacteria with rrn-lacking chromosome and rrn-plasmid.</title>
        <authorList>
            <person name="Anda M."/>
            <person name="Iwasaki W."/>
        </authorList>
    </citation>
    <scope>NUCLEOTIDE SEQUENCE [LARGE SCALE GENOMIC DNA]</scope>
    <source>
        <strain evidence="1 2">DSM 100852</strain>
    </source>
</reference>
<gene>
    <name evidence="1" type="ORF">FUAX_23460</name>
</gene>
<dbReference type="RefSeq" id="WP_338391498.1">
    <property type="nucleotide sequence ID" value="NZ_AP025314.1"/>
</dbReference>
<dbReference type="AlphaFoldDB" id="A0AAU9CCS0"/>
<proteinExistence type="predicted"/>
<protein>
    <submittedName>
        <fullName evidence="1">Uncharacterized protein</fullName>
    </submittedName>
</protein>
<sequence>MMKLLLFTPMLVTFDTTSYNSLDAEEVEFLIDRPQSPGTSTHSVILNGELFHIYFMYAGGDNSEETFCVRNIRVEPNVKDLYYHITVYETGSSSGSSRLTSGWAYGCETFSYCYGTLKYPGIVIHYGGEKYVIRTL</sequence>
<keyword evidence="2" id="KW-1185">Reference proteome</keyword>
<dbReference type="Proteomes" id="UP001348817">
    <property type="component" value="Chromosome"/>
</dbReference>
<dbReference type="EMBL" id="AP025314">
    <property type="protein sequence ID" value="BDD09914.1"/>
    <property type="molecule type" value="Genomic_DNA"/>
</dbReference>
<accession>A0AAU9CCS0</accession>
<evidence type="ECO:0000313" key="1">
    <source>
        <dbReference type="EMBL" id="BDD09914.1"/>
    </source>
</evidence>
<evidence type="ECO:0000313" key="2">
    <source>
        <dbReference type="Proteomes" id="UP001348817"/>
    </source>
</evidence>
<dbReference type="KEGG" id="fax:FUAX_23460"/>
<name>A0AAU9CCS0_9BACT</name>
<organism evidence="1 2">
    <name type="scientific">Fulvitalea axinellae</name>
    <dbReference type="NCBI Taxonomy" id="1182444"/>
    <lineage>
        <taxon>Bacteria</taxon>
        <taxon>Pseudomonadati</taxon>
        <taxon>Bacteroidota</taxon>
        <taxon>Cytophagia</taxon>
        <taxon>Cytophagales</taxon>
        <taxon>Persicobacteraceae</taxon>
        <taxon>Fulvitalea</taxon>
    </lineage>
</organism>